<gene>
    <name evidence="2" type="ORF">R5R35_002872</name>
</gene>
<reference evidence="2 3" key="1">
    <citation type="submission" date="2024-03" db="EMBL/GenBank/DDBJ databases">
        <title>The genome assembly and annotation of the cricket Gryllus longicercus Weissman &amp; Gray.</title>
        <authorList>
            <person name="Szrajer S."/>
            <person name="Gray D."/>
            <person name="Ylla G."/>
        </authorList>
    </citation>
    <scope>NUCLEOTIDE SEQUENCE [LARGE SCALE GENOMIC DNA]</scope>
    <source>
        <strain evidence="2">DAG 2021-001</strain>
        <tissue evidence="2">Whole body minus gut</tissue>
    </source>
</reference>
<sequence>MSPAAAYYDGRRGTHSNGQNYENKMGALLYLRAVNLTQGQVEAAAARAEAGAGPGAAGPALRLGLNVAWAGKFDDVVLLLAGSSAPSGGGGEEDDEDDDVDDDVDDGSRQLLMQLKHRERRPLTRALLAGNSTDFGLRKYFESYCKVASAPQVRARALRCVLYTNASVEVHGAPRDADFERLFVQLLNTGGSAGRLAQLDPAKDAAVCASFAGEARADDFRRQFFVCSQQAREDELDELLQQFQKHTKKHHSKAPPW</sequence>
<feature type="compositionally biased region" description="Acidic residues" evidence="1">
    <location>
        <begin position="91"/>
        <end position="105"/>
    </location>
</feature>
<evidence type="ECO:0000256" key="1">
    <source>
        <dbReference type="SAM" id="MobiDB-lite"/>
    </source>
</evidence>
<dbReference type="Proteomes" id="UP001378592">
    <property type="component" value="Unassembled WGS sequence"/>
</dbReference>
<evidence type="ECO:0000313" key="3">
    <source>
        <dbReference type="Proteomes" id="UP001378592"/>
    </source>
</evidence>
<evidence type="ECO:0000313" key="2">
    <source>
        <dbReference type="EMBL" id="KAK7866541.1"/>
    </source>
</evidence>
<dbReference type="AlphaFoldDB" id="A0AAN9VNF1"/>
<feature type="region of interest" description="Disordered" evidence="1">
    <location>
        <begin position="84"/>
        <end position="105"/>
    </location>
</feature>
<protein>
    <submittedName>
        <fullName evidence="2">Uncharacterized protein</fullName>
    </submittedName>
</protein>
<comment type="caution">
    <text evidence="2">The sequence shown here is derived from an EMBL/GenBank/DDBJ whole genome shotgun (WGS) entry which is preliminary data.</text>
</comment>
<accession>A0AAN9VNF1</accession>
<proteinExistence type="predicted"/>
<name>A0AAN9VNF1_9ORTH</name>
<keyword evidence="3" id="KW-1185">Reference proteome</keyword>
<dbReference type="EMBL" id="JAZDUA010000144">
    <property type="protein sequence ID" value="KAK7866541.1"/>
    <property type="molecule type" value="Genomic_DNA"/>
</dbReference>
<organism evidence="2 3">
    <name type="scientific">Gryllus longicercus</name>
    <dbReference type="NCBI Taxonomy" id="2509291"/>
    <lineage>
        <taxon>Eukaryota</taxon>
        <taxon>Metazoa</taxon>
        <taxon>Ecdysozoa</taxon>
        <taxon>Arthropoda</taxon>
        <taxon>Hexapoda</taxon>
        <taxon>Insecta</taxon>
        <taxon>Pterygota</taxon>
        <taxon>Neoptera</taxon>
        <taxon>Polyneoptera</taxon>
        <taxon>Orthoptera</taxon>
        <taxon>Ensifera</taxon>
        <taxon>Gryllidea</taxon>
        <taxon>Grylloidea</taxon>
        <taxon>Gryllidae</taxon>
        <taxon>Gryllinae</taxon>
        <taxon>Gryllus</taxon>
    </lineage>
</organism>